<dbReference type="Pfam" id="PF25917">
    <property type="entry name" value="BSH_RND"/>
    <property type="match status" value="1"/>
</dbReference>
<dbReference type="Gene3D" id="1.10.287.470">
    <property type="entry name" value="Helix hairpin bin"/>
    <property type="match status" value="1"/>
</dbReference>
<proteinExistence type="inferred from homology"/>
<name>A0A2N6CUH3_9GAMM</name>
<protein>
    <submittedName>
        <fullName evidence="5">Efflux RND transporter periplasmic adaptor subunit</fullName>
    </submittedName>
</protein>
<evidence type="ECO:0000313" key="6">
    <source>
        <dbReference type="Proteomes" id="UP000235015"/>
    </source>
</evidence>
<keyword evidence="2" id="KW-0175">Coiled coil</keyword>
<feature type="signal peptide" evidence="3">
    <location>
        <begin position="1"/>
        <end position="19"/>
    </location>
</feature>
<dbReference type="NCBIfam" id="TIGR01730">
    <property type="entry name" value="RND_mfp"/>
    <property type="match status" value="1"/>
</dbReference>
<dbReference type="InterPro" id="IPR006143">
    <property type="entry name" value="RND_pump_MFP"/>
</dbReference>
<dbReference type="PANTHER" id="PTHR30469">
    <property type="entry name" value="MULTIDRUG RESISTANCE PROTEIN MDTA"/>
    <property type="match status" value="1"/>
</dbReference>
<dbReference type="RefSeq" id="WP_273440444.1">
    <property type="nucleotide sequence ID" value="NZ_PKUN01000023.1"/>
</dbReference>
<sequence>MKRILLVLVMLSFHSAAVAETLRASLDWSQRVTLGLSVSGVIARVAVQPGQRVEKGQLLVALDDQHLRARIARAEAELEEARQSREEGVRELQRATELYDRTVLSDHDLQLAQIGEARARAAWHRAQADLAEARVLLQQSRIPAPFAGLVVAVTAQRGQAVISGLRAEPLVELAQDSPLLARAAVSAEQAARLTQDSVVQVEIGGRQLDARLRHIGLEPLKVDQAGPLYELQVLFDRPDAFSARAGLPALIHVSE</sequence>
<feature type="coiled-coil region" evidence="2">
    <location>
        <begin position="64"/>
        <end position="98"/>
    </location>
</feature>
<feature type="domain" description="Multidrug resistance protein MdtA-like barrel-sandwich hybrid" evidence="4">
    <location>
        <begin position="32"/>
        <end position="168"/>
    </location>
</feature>
<evidence type="ECO:0000256" key="3">
    <source>
        <dbReference type="SAM" id="SignalP"/>
    </source>
</evidence>
<evidence type="ECO:0000256" key="1">
    <source>
        <dbReference type="ARBA" id="ARBA00009477"/>
    </source>
</evidence>
<gene>
    <name evidence="5" type="ORF">C0630_15455</name>
</gene>
<dbReference type="Gene3D" id="2.40.50.100">
    <property type="match status" value="1"/>
</dbReference>
<dbReference type="STRING" id="1111735.GCA_000428045_01603"/>
<accession>A0A2N6CUH3</accession>
<comment type="caution">
    <text evidence="5">The sequence shown here is derived from an EMBL/GenBank/DDBJ whole genome shotgun (WGS) entry which is preliminary data.</text>
</comment>
<comment type="similarity">
    <text evidence="1">Belongs to the membrane fusion protein (MFP) (TC 8.A.1) family.</text>
</comment>
<organism evidence="5 6">
    <name type="scientific">Sedimenticola selenatireducens</name>
    <dbReference type="NCBI Taxonomy" id="191960"/>
    <lineage>
        <taxon>Bacteria</taxon>
        <taxon>Pseudomonadati</taxon>
        <taxon>Pseudomonadota</taxon>
        <taxon>Gammaproteobacteria</taxon>
        <taxon>Chromatiales</taxon>
        <taxon>Sedimenticolaceae</taxon>
        <taxon>Sedimenticola</taxon>
    </lineage>
</organism>
<evidence type="ECO:0000313" key="5">
    <source>
        <dbReference type="EMBL" id="PLX60816.1"/>
    </source>
</evidence>
<feature type="chain" id="PRO_5014620191" evidence="3">
    <location>
        <begin position="20"/>
        <end position="255"/>
    </location>
</feature>
<keyword evidence="3" id="KW-0732">Signal</keyword>
<dbReference type="SUPFAM" id="SSF111369">
    <property type="entry name" value="HlyD-like secretion proteins"/>
    <property type="match status" value="1"/>
</dbReference>
<dbReference type="PANTHER" id="PTHR30469:SF15">
    <property type="entry name" value="HLYD FAMILY OF SECRETION PROTEINS"/>
    <property type="match status" value="1"/>
</dbReference>
<dbReference type="InterPro" id="IPR058625">
    <property type="entry name" value="MdtA-like_BSH"/>
</dbReference>
<dbReference type="GO" id="GO:0015562">
    <property type="term" value="F:efflux transmembrane transporter activity"/>
    <property type="evidence" value="ECO:0007669"/>
    <property type="project" value="TreeGrafter"/>
</dbReference>
<evidence type="ECO:0000259" key="4">
    <source>
        <dbReference type="Pfam" id="PF25917"/>
    </source>
</evidence>
<dbReference type="Gene3D" id="2.40.30.170">
    <property type="match status" value="1"/>
</dbReference>
<dbReference type="GO" id="GO:1990281">
    <property type="term" value="C:efflux pump complex"/>
    <property type="evidence" value="ECO:0007669"/>
    <property type="project" value="TreeGrafter"/>
</dbReference>
<evidence type="ECO:0000256" key="2">
    <source>
        <dbReference type="SAM" id="Coils"/>
    </source>
</evidence>
<dbReference type="EMBL" id="PKUN01000023">
    <property type="protein sequence ID" value="PLX60816.1"/>
    <property type="molecule type" value="Genomic_DNA"/>
</dbReference>
<dbReference type="Proteomes" id="UP000235015">
    <property type="component" value="Unassembled WGS sequence"/>
</dbReference>
<reference evidence="5 6" key="1">
    <citation type="submission" date="2017-11" db="EMBL/GenBank/DDBJ databases">
        <title>Genome-resolved metagenomics identifies genetic mobility, metabolic interactions, and unexpected diversity in perchlorate-reducing communities.</title>
        <authorList>
            <person name="Barnum T.P."/>
            <person name="Figueroa I.A."/>
            <person name="Carlstrom C.I."/>
            <person name="Lucas L.N."/>
            <person name="Engelbrektson A.L."/>
            <person name="Coates J.D."/>
        </authorList>
    </citation>
    <scope>NUCLEOTIDE SEQUENCE [LARGE SCALE GENOMIC DNA]</scope>
    <source>
        <strain evidence="5">BM301</strain>
    </source>
</reference>
<dbReference type="AlphaFoldDB" id="A0A2N6CUH3"/>